<evidence type="ECO:0000313" key="2">
    <source>
        <dbReference type="Proteomes" id="UP001266099"/>
    </source>
</evidence>
<proteinExistence type="predicted"/>
<dbReference type="EMBL" id="JAVDUJ010000001">
    <property type="protein sequence ID" value="MDR6939226.1"/>
    <property type="molecule type" value="Genomic_DNA"/>
</dbReference>
<dbReference type="RefSeq" id="WP_309955745.1">
    <property type="nucleotide sequence ID" value="NZ_JAVDUJ010000001.1"/>
</dbReference>
<keyword evidence="2" id="KW-1185">Reference proteome</keyword>
<protein>
    <submittedName>
        <fullName evidence="1">Uncharacterized protein</fullName>
    </submittedName>
</protein>
<comment type="caution">
    <text evidence="1">The sequence shown here is derived from an EMBL/GenBank/DDBJ whole genome shotgun (WGS) entry which is preliminary data.</text>
</comment>
<gene>
    <name evidence="1" type="ORF">J2S36_000769</name>
</gene>
<reference evidence="1 2" key="1">
    <citation type="submission" date="2023-07" db="EMBL/GenBank/DDBJ databases">
        <title>Sequencing the genomes of 1000 actinobacteria strains.</title>
        <authorList>
            <person name="Klenk H.-P."/>
        </authorList>
    </citation>
    <scope>NUCLEOTIDE SEQUENCE [LARGE SCALE GENOMIC DNA]</scope>
    <source>
        <strain evidence="1 2">DSM 15539</strain>
    </source>
</reference>
<organism evidence="1 2">
    <name type="scientific">Arcanobacterium hippocoleae</name>
    <dbReference type="NCBI Taxonomy" id="149017"/>
    <lineage>
        <taxon>Bacteria</taxon>
        <taxon>Bacillati</taxon>
        <taxon>Actinomycetota</taxon>
        <taxon>Actinomycetes</taxon>
        <taxon>Actinomycetales</taxon>
        <taxon>Actinomycetaceae</taxon>
        <taxon>Arcanobacterium</taxon>
    </lineage>
</organism>
<sequence length="106" mass="12172">MNGVSKGYCFEIVFDENIAMRCGESVDDWYGDVADIVMPWGVQEISRGVWSPIRGVRADDLSTHSFALCALEKSKWFMERVKEVKIFEDGVQTSELLEVLHRHQFV</sequence>
<evidence type="ECO:0000313" key="1">
    <source>
        <dbReference type="EMBL" id="MDR6939226.1"/>
    </source>
</evidence>
<name>A0ABU1T2X6_9ACTO</name>
<accession>A0ABU1T2X6</accession>
<dbReference type="Proteomes" id="UP001266099">
    <property type="component" value="Unassembled WGS sequence"/>
</dbReference>